<reference evidence="10 11" key="1">
    <citation type="journal article" date="2018" name="Nat. Ecol. Evol.">
        <title>Genomic signatures of mitonuclear coevolution across populations of Tigriopus californicus.</title>
        <authorList>
            <person name="Barreto F.S."/>
            <person name="Watson E.T."/>
            <person name="Lima T.G."/>
            <person name="Willett C.S."/>
            <person name="Edmands S."/>
            <person name="Li W."/>
            <person name="Burton R.S."/>
        </authorList>
    </citation>
    <scope>NUCLEOTIDE SEQUENCE [LARGE SCALE GENOMIC DNA]</scope>
    <source>
        <strain evidence="10 11">San Diego</strain>
    </source>
</reference>
<feature type="compositionally biased region" description="Polar residues" evidence="7">
    <location>
        <begin position="399"/>
        <end position="408"/>
    </location>
</feature>
<evidence type="ECO:0000256" key="3">
    <source>
        <dbReference type="ARBA" id="ARBA00022692"/>
    </source>
</evidence>
<dbReference type="Pfam" id="PF10324">
    <property type="entry name" value="7TM_GPCR_Srw"/>
    <property type="match status" value="1"/>
</dbReference>
<dbReference type="SMART" id="SM01381">
    <property type="entry name" value="7TM_GPCR_Srsx"/>
    <property type="match status" value="1"/>
</dbReference>
<accession>A0A553PEW6</accession>
<comment type="caution">
    <text evidence="10">The sequence shown here is derived from an EMBL/GenBank/DDBJ whole genome shotgun (WGS) entry which is preliminary data.</text>
</comment>
<feature type="region of interest" description="Disordered" evidence="7">
    <location>
        <begin position="537"/>
        <end position="568"/>
    </location>
</feature>
<dbReference type="GO" id="GO:0008528">
    <property type="term" value="F:G protein-coupled peptide receptor activity"/>
    <property type="evidence" value="ECO:0007669"/>
    <property type="project" value="InterPro"/>
</dbReference>
<feature type="transmembrane region" description="Helical" evidence="8">
    <location>
        <begin position="157"/>
        <end position="177"/>
    </location>
</feature>
<evidence type="ECO:0000256" key="2">
    <source>
        <dbReference type="ARBA" id="ARBA00010663"/>
    </source>
</evidence>
<feature type="transmembrane region" description="Helical" evidence="8">
    <location>
        <begin position="421"/>
        <end position="443"/>
    </location>
</feature>
<evidence type="ECO:0000256" key="5">
    <source>
        <dbReference type="ARBA" id="ARBA00023136"/>
    </source>
</evidence>
<protein>
    <recommendedName>
        <fullName evidence="9">G-protein coupled receptors family 1 profile domain-containing protein</fullName>
    </recommendedName>
</protein>
<evidence type="ECO:0000313" key="11">
    <source>
        <dbReference type="Proteomes" id="UP000318571"/>
    </source>
</evidence>
<keyword evidence="3 6" id="KW-0812">Transmembrane</keyword>
<proteinExistence type="inferred from homology"/>
<dbReference type="InterPro" id="IPR000276">
    <property type="entry name" value="GPCR_Rhodpsn"/>
</dbReference>
<evidence type="ECO:0000256" key="8">
    <source>
        <dbReference type="SAM" id="Phobius"/>
    </source>
</evidence>
<organism evidence="10 11">
    <name type="scientific">Tigriopus californicus</name>
    <name type="common">Marine copepod</name>
    <dbReference type="NCBI Taxonomy" id="6832"/>
    <lineage>
        <taxon>Eukaryota</taxon>
        <taxon>Metazoa</taxon>
        <taxon>Ecdysozoa</taxon>
        <taxon>Arthropoda</taxon>
        <taxon>Crustacea</taxon>
        <taxon>Multicrustacea</taxon>
        <taxon>Hexanauplia</taxon>
        <taxon>Copepoda</taxon>
        <taxon>Harpacticoida</taxon>
        <taxon>Harpacticidae</taxon>
        <taxon>Tigriopus</taxon>
    </lineage>
</organism>
<sequence>MESSTLGEFNLSSFIEYDCPVYGNNSDHIIDQVIFWVEGVGLSAVATFGIIGNLLASVILSRHELRNSFNLLLIGLAFFDTCYIVGSLLETVRKSFRVATQTHLLLFPYLLYPGQMIAMTGSVFMIVAIAFERYVSVHHPLDYNQAMNDGSEIRKRLLKYFVPVVLLAVIINVPKFFETEAVFVPIDWTANRTNTDDTSQLLSSSMVNEDHHESSPLYEVRLNVTSMRIDPIYSSFVNWSQLIILGILPVCLLVYFNTKIYIDVKEREKRRRPQNQRDVAAMVRSEANTVLIDEHVDVGSNPKRKPSDPRSIPGRFNLVIQDTSRANRPQGQAGPRVGLLAMTVTRIQRKCCCRAFEAKTYVIPPASMNVAAGDNGSPGKSQPSSNLAPSHEEGFEGTAASSDPSRMSNARRRRVEDRMAILFMGIVTFFLLCHFPRILLNFYEMLVIEQAMACSKMGQRAFAVWAQIMTSISHFLLVTNSSINILIYSLFNTQFRAAAKNLFRQVQTSLACQARVDKMASCVPSWLSPAGLRRRNQNSDTSVVRVTSRPNELETRRRPSRGLLAIPSPNFEASPKLLTANRLAGDGSILTVNNKTDQGTNTTSKAAKSQQEN</sequence>
<feature type="region of interest" description="Disordered" evidence="7">
    <location>
        <begin position="294"/>
        <end position="315"/>
    </location>
</feature>
<dbReference type="PANTHER" id="PTHR46641:SF2">
    <property type="entry name" value="FMRFAMIDE RECEPTOR"/>
    <property type="match status" value="1"/>
</dbReference>
<dbReference type="Proteomes" id="UP000318571">
    <property type="component" value="Chromosome 5"/>
</dbReference>
<dbReference type="InterPro" id="IPR017452">
    <property type="entry name" value="GPCR_Rhodpsn_7TM"/>
</dbReference>
<comment type="subcellular location">
    <subcellularLocation>
        <location evidence="1">Membrane</location>
    </subcellularLocation>
</comment>
<dbReference type="GO" id="GO:0016020">
    <property type="term" value="C:membrane"/>
    <property type="evidence" value="ECO:0007669"/>
    <property type="project" value="UniProtKB-SubCell"/>
</dbReference>
<keyword evidence="4 8" id="KW-1133">Transmembrane helix</keyword>
<evidence type="ECO:0000256" key="1">
    <source>
        <dbReference type="ARBA" id="ARBA00004370"/>
    </source>
</evidence>
<evidence type="ECO:0000313" key="10">
    <source>
        <dbReference type="EMBL" id="TRY76222.1"/>
    </source>
</evidence>
<comment type="similarity">
    <text evidence="2 6">Belongs to the G-protein coupled receptor 1 family.</text>
</comment>
<feature type="transmembrane region" description="Helical" evidence="8">
    <location>
        <begin position="68"/>
        <end position="89"/>
    </location>
</feature>
<evidence type="ECO:0000259" key="9">
    <source>
        <dbReference type="PROSITE" id="PS50262"/>
    </source>
</evidence>
<feature type="region of interest" description="Disordered" evidence="7">
    <location>
        <begin position="373"/>
        <end position="410"/>
    </location>
</feature>
<evidence type="ECO:0000256" key="7">
    <source>
        <dbReference type="SAM" id="MobiDB-lite"/>
    </source>
</evidence>
<feature type="transmembrane region" description="Helical" evidence="8">
    <location>
        <begin position="109"/>
        <end position="131"/>
    </location>
</feature>
<dbReference type="PROSITE" id="PS50262">
    <property type="entry name" value="G_PROTEIN_RECEP_F1_2"/>
    <property type="match status" value="1"/>
</dbReference>
<dbReference type="SUPFAM" id="SSF81321">
    <property type="entry name" value="Family A G protein-coupled receptor-like"/>
    <property type="match status" value="1"/>
</dbReference>
<evidence type="ECO:0000256" key="4">
    <source>
        <dbReference type="ARBA" id="ARBA00022989"/>
    </source>
</evidence>
<keyword evidence="5 8" id="KW-0472">Membrane</keyword>
<gene>
    <name evidence="10" type="ORF">TCAL_14732</name>
</gene>
<name>A0A553PEW6_TIGCA</name>
<feature type="compositionally biased region" description="Polar residues" evidence="7">
    <location>
        <begin position="538"/>
        <end position="550"/>
    </location>
</feature>
<dbReference type="Gene3D" id="1.20.1070.10">
    <property type="entry name" value="Rhodopsin 7-helix transmembrane proteins"/>
    <property type="match status" value="2"/>
</dbReference>
<keyword evidence="6" id="KW-0675">Receptor</keyword>
<feature type="region of interest" description="Disordered" evidence="7">
    <location>
        <begin position="591"/>
        <end position="613"/>
    </location>
</feature>
<feature type="transmembrane region" description="Helical" evidence="8">
    <location>
        <begin position="242"/>
        <end position="262"/>
    </location>
</feature>
<keyword evidence="6" id="KW-0297">G-protein coupled receptor</keyword>
<feature type="transmembrane region" description="Helical" evidence="8">
    <location>
        <begin position="33"/>
        <end position="56"/>
    </location>
</feature>
<dbReference type="InterPro" id="IPR019427">
    <property type="entry name" value="7TM_GPCR_serpentine_rcpt_Srw"/>
</dbReference>
<keyword evidence="11" id="KW-1185">Reference proteome</keyword>
<dbReference type="CDD" id="cd14978">
    <property type="entry name" value="7tmA_FMRFamide_R-like"/>
    <property type="match status" value="1"/>
</dbReference>
<feature type="domain" description="G-protein coupled receptors family 1 profile" evidence="9">
    <location>
        <begin position="52"/>
        <end position="488"/>
    </location>
</feature>
<dbReference type="PANTHER" id="PTHR46641">
    <property type="entry name" value="FMRFAMIDE RECEPTOR-RELATED"/>
    <property type="match status" value="1"/>
</dbReference>
<dbReference type="AlphaFoldDB" id="A0A553PEW6"/>
<feature type="transmembrane region" description="Helical" evidence="8">
    <location>
        <begin position="463"/>
        <end position="491"/>
    </location>
</feature>
<dbReference type="PROSITE" id="PS00237">
    <property type="entry name" value="G_PROTEIN_RECEP_F1_1"/>
    <property type="match status" value="1"/>
</dbReference>
<keyword evidence="6" id="KW-0807">Transducer</keyword>
<dbReference type="PRINTS" id="PR00237">
    <property type="entry name" value="GPCRRHODOPSN"/>
</dbReference>
<feature type="compositionally biased region" description="Polar residues" evidence="7">
    <location>
        <begin position="378"/>
        <end position="388"/>
    </location>
</feature>
<dbReference type="OrthoDB" id="6362912at2759"/>
<dbReference type="InterPro" id="IPR052954">
    <property type="entry name" value="GPCR-Ligand_Int"/>
</dbReference>
<dbReference type="STRING" id="6832.A0A553PEW6"/>
<evidence type="ECO:0000256" key="6">
    <source>
        <dbReference type="RuleBase" id="RU000688"/>
    </source>
</evidence>
<dbReference type="EMBL" id="VCGU01000004">
    <property type="protein sequence ID" value="TRY76222.1"/>
    <property type="molecule type" value="Genomic_DNA"/>
</dbReference>